<dbReference type="InterPro" id="IPR029044">
    <property type="entry name" value="Nucleotide-diphossugar_trans"/>
</dbReference>
<accession>A0A2W5R533</accession>
<evidence type="ECO:0000313" key="5">
    <source>
        <dbReference type="EMBL" id="PZQ82145.1"/>
    </source>
</evidence>
<feature type="domain" description="MobA-like NTP transferase" evidence="4">
    <location>
        <begin position="7"/>
        <end position="115"/>
    </location>
</feature>
<dbReference type="PANTHER" id="PTHR43584:SF8">
    <property type="entry name" value="N-ACETYLMURAMATE ALPHA-1-PHOSPHATE URIDYLYLTRANSFERASE"/>
    <property type="match status" value="1"/>
</dbReference>
<name>A0A2W5R533_ANCNO</name>
<dbReference type="Gene3D" id="3.90.550.10">
    <property type="entry name" value="Spore Coat Polysaccharide Biosynthesis Protein SpsA, Chain A"/>
    <property type="match status" value="1"/>
</dbReference>
<dbReference type="Proteomes" id="UP000248887">
    <property type="component" value="Unassembled WGS sequence"/>
</dbReference>
<dbReference type="Pfam" id="PF12804">
    <property type="entry name" value="NTP_transf_3"/>
    <property type="match status" value="1"/>
</dbReference>
<evidence type="ECO:0000256" key="3">
    <source>
        <dbReference type="ARBA" id="ARBA00022842"/>
    </source>
</evidence>
<reference evidence="5 6" key="1">
    <citation type="submission" date="2017-08" db="EMBL/GenBank/DDBJ databases">
        <title>Infants hospitalized years apart are colonized by the same room-sourced microbial strains.</title>
        <authorList>
            <person name="Brooks B."/>
            <person name="Olm M.R."/>
            <person name="Firek B.A."/>
            <person name="Baker R."/>
            <person name="Thomas B.C."/>
            <person name="Morowitz M.J."/>
            <person name="Banfield J.F."/>
        </authorList>
    </citation>
    <scope>NUCLEOTIDE SEQUENCE [LARGE SCALE GENOMIC DNA]</scope>
    <source>
        <strain evidence="5">S2_005_001_R2_27</strain>
    </source>
</reference>
<dbReference type="EMBL" id="QFQD01000035">
    <property type="protein sequence ID" value="PZQ82145.1"/>
    <property type="molecule type" value="Genomic_DNA"/>
</dbReference>
<evidence type="ECO:0000259" key="4">
    <source>
        <dbReference type="Pfam" id="PF12804"/>
    </source>
</evidence>
<keyword evidence="3" id="KW-0460">Magnesium</keyword>
<protein>
    <submittedName>
        <fullName evidence="5">Mannose-1-phosphate guanylyltransferase</fullName>
    </submittedName>
</protein>
<dbReference type="InterPro" id="IPR025877">
    <property type="entry name" value="MobA-like_NTP_Trfase"/>
</dbReference>
<dbReference type="SUPFAM" id="SSF53448">
    <property type="entry name" value="Nucleotide-diphospho-sugar transferases"/>
    <property type="match status" value="1"/>
</dbReference>
<evidence type="ECO:0000256" key="2">
    <source>
        <dbReference type="ARBA" id="ARBA00022695"/>
    </source>
</evidence>
<keyword evidence="1 5" id="KW-0808">Transferase</keyword>
<evidence type="ECO:0000256" key="1">
    <source>
        <dbReference type="ARBA" id="ARBA00022679"/>
    </source>
</evidence>
<keyword evidence="2 5" id="KW-0548">Nucleotidyltransferase</keyword>
<comment type="caution">
    <text evidence="5">The sequence shown here is derived from an EMBL/GenBank/DDBJ whole genome shotgun (WGS) entry which is preliminary data.</text>
</comment>
<gene>
    <name evidence="5" type="ORF">DI549_12315</name>
</gene>
<dbReference type="GO" id="GO:0016779">
    <property type="term" value="F:nucleotidyltransferase activity"/>
    <property type="evidence" value="ECO:0007669"/>
    <property type="project" value="UniProtKB-KW"/>
</dbReference>
<dbReference type="PANTHER" id="PTHR43584">
    <property type="entry name" value="NUCLEOTIDYL TRANSFERASE"/>
    <property type="match status" value="1"/>
</dbReference>
<proteinExistence type="predicted"/>
<dbReference type="AlphaFoldDB" id="A0A2W5R533"/>
<dbReference type="InterPro" id="IPR050065">
    <property type="entry name" value="GlmU-like"/>
</dbReference>
<organism evidence="5 6">
    <name type="scientific">Ancylobacter novellus</name>
    <name type="common">Thiobacillus novellus</name>
    <dbReference type="NCBI Taxonomy" id="921"/>
    <lineage>
        <taxon>Bacteria</taxon>
        <taxon>Pseudomonadati</taxon>
        <taxon>Pseudomonadota</taxon>
        <taxon>Alphaproteobacteria</taxon>
        <taxon>Hyphomicrobiales</taxon>
        <taxon>Xanthobacteraceae</taxon>
        <taxon>Ancylobacter</taxon>
    </lineage>
</organism>
<sequence length="239" mass="26323">MTVIRTAMVLAAGLGKRMRPLTDRIPKPMVEVDGRPLIDHVLDRLEEAGVETAVVNLHWHADVLQRHLAQRRHPHIVLSDERGELLETGGGIRKALPLLGDAPFFSINADTIWIEGIRPNLPALAEDFDPATMYLRLLLAPTAESVGYEGNGDFLMEGDGRLVARPDRIVAPFVYAGAAVMTPAIFADTPDGAFSLNRLFFRAAEAGRLYGLRMEGVWMHVGTPEAVEEAEEAIRRSKD</sequence>
<dbReference type="CDD" id="cd06422">
    <property type="entry name" value="NTP_transferase_like_1"/>
    <property type="match status" value="1"/>
</dbReference>
<evidence type="ECO:0000313" key="6">
    <source>
        <dbReference type="Proteomes" id="UP000248887"/>
    </source>
</evidence>